<evidence type="ECO:0000256" key="4">
    <source>
        <dbReference type="ARBA" id="ARBA00022688"/>
    </source>
</evidence>
<dbReference type="InterPro" id="IPR004033">
    <property type="entry name" value="UbiE/COQ5_MeTrFase"/>
</dbReference>
<evidence type="ECO:0000313" key="7">
    <source>
        <dbReference type="EMBL" id="HHI88807.1"/>
    </source>
</evidence>
<dbReference type="GO" id="GO:0032259">
    <property type="term" value="P:methylation"/>
    <property type="evidence" value="ECO:0007669"/>
    <property type="project" value="UniProtKB-KW"/>
</dbReference>
<keyword evidence="5 6" id="KW-0949">S-adenosyl-L-methionine</keyword>
<evidence type="ECO:0000256" key="3">
    <source>
        <dbReference type="ARBA" id="ARBA00022679"/>
    </source>
</evidence>
<dbReference type="AlphaFoldDB" id="A0A7V5NX32"/>
<dbReference type="EC" id="2.1.1.201" evidence="6"/>
<dbReference type="GO" id="GO:0009234">
    <property type="term" value="P:menaquinone biosynthetic process"/>
    <property type="evidence" value="ECO:0007669"/>
    <property type="project" value="UniProtKB-UniRule"/>
</dbReference>
<protein>
    <recommendedName>
        <fullName evidence="6">Ubiquinone/menaquinone biosynthesis C-methyltransferase UbiE</fullName>
        <ecNumber evidence="6">2.1.1.163</ecNumber>
        <ecNumber evidence="6">2.1.1.201</ecNumber>
    </recommendedName>
    <alternativeName>
        <fullName evidence="6">2-methoxy-6-polyprenyl-1,4-benzoquinol methylase</fullName>
    </alternativeName>
    <alternativeName>
        <fullName evidence="6">Demethylmenaquinone methyltransferase</fullName>
    </alternativeName>
</protein>
<name>A0A7V5NX32_9PROT</name>
<dbReference type="PROSITE" id="PS01183">
    <property type="entry name" value="UBIE_1"/>
    <property type="match status" value="1"/>
</dbReference>
<dbReference type="InterPro" id="IPR029063">
    <property type="entry name" value="SAM-dependent_MTases_sf"/>
</dbReference>
<evidence type="ECO:0000256" key="1">
    <source>
        <dbReference type="ARBA" id="ARBA00022428"/>
    </source>
</evidence>
<evidence type="ECO:0000256" key="6">
    <source>
        <dbReference type="HAMAP-Rule" id="MF_01813"/>
    </source>
</evidence>
<comment type="function">
    <text evidence="6">Methyltransferase required for the conversion of demethylmenaquinol (DMKH2) to menaquinol (MKH2) and the conversion of 2-polyprenyl-6-methoxy-1,4-benzoquinol (DDMQH2) to 2-polyprenyl-3-methyl-6-methoxy-1,4-benzoquinol (DMQH2).</text>
</comment>
<comment type="similarity">
    <text evidence="6">Belongs to the class I-like SAM-binding methyltransferase superfamily. MenG/UbiE family.</text>
</comment>
<gene>
    <name evidence="6" type="primary">ubiE</name>
    <name evidence="7" type="ORF">ENK01_02540</name>
</gene>
<proteinExistence type="inferred from homology"/>
<dbReference type="Proteomes" id="UP000885806">
    <property type="component" value="Unassembled WGS sequence"/>
</dbReference>
<dbReference type="CDD" id="cd02440">
    <property type="entry name" value="AdoMet_MTases"/>
    <property type="match status" value="1"/>
</dbReference>
<organism evidence="7">
    <name type="scientific">Hellea balneolensis</name>
    <dbReference type="NCBI Taxonomy" id="287478"/>
    <lineage>
        <taxon>Bacteria</taxon>
        <taxon>Pseudomonadati</taxon>
        <taxon>Pseudomonadota</taxon>
        <taxon>Alphaproteobacteria</taxon>
        <taxon>Maricaulales</taxon>
        <taxon>Robiginitomaculaceae</taxon>
        <taxon>Hellea</taxon>
    </lineage>
</organism>
<comment type="caution">
    <text evidence="7">The sequence shown here is derived from an EMBL/GenBank/DDBJ whole genome shotgun (WGS) entry which is preliminary data.</text>
</comment>
<dbReference type="PROSITE" id="PS01184">
    <property type="entry name" value="UBIE_2"/>
    <property type="match status" value="1"/>
</dbReference>
<dbReference type="UniPathway" id="UPA00232"/>
<keyword evidence="1 6" id="KW-0474">Menaquinone biosynthesis</keyword>
<dbReference type="PANTHER" id="PTHR43591:SF24">
    <property type="entry name" value="2-METHOXY-6-POLYPRENYL-1,4-BENZOQUINOL METHYLASE, MITOCHONDRIAL"/>
    <property type="match status" value="1"/>
</dbReference>
<comment type="catalytic activity">
    <reaction evidence="6">
        <text>a 2-methoxy-6-(all-trans-polyprenyl)benzene-1,4-diol + S-adenosyl-L-methionine = a 5-methoxy-2-methyl-3-(all-trans-polyprenyl)benzene-1,4-diol + S-adenosyl-L-homocysteine + H(+)</text>
        <dbReference type="Rhea" id="RHEA:28286"/>
        <dbReference type="Rhea" id="RHEA-COMP:10858"/>
        <dbReference type="Rhea" id="RHEA-COMP:10859"/>
        <dbReference type="ChEBI" id="CHEBI:15378"/>
        <dbReference type="ChEBI" id="CHEBI:57856"/>
        <dbReference type="ChEBI" id="CHEBI:59789"/>
        <dbReference type="ChEBI" id="CHEBI:84166"/>
        <dbReference type="ChEBI" id="CHEBI:84167"/>
        <dbReference type="EC" id="2.1.1.201"/>
    </reaction>
</comment>
<dbReference type="UniPathway" id="UPA00079">
    <property type="reaction ID" value="UER00169"/>
</dbReference>
<dbReference type="EC" id="2.1.1.163" evidence="6"/>
<keyword evidence="2 6" id="KW-0489">Methyltransferase</keyword>
<dbReference type="PROSITE" id="PS51608">
    <property type="entry name" value="SAM_MT_UBIE"/>
    <property type="match status" value="1"/>
</dbReference>
<evidence type="ECO:0000256" key="2">
    <source>
        <dbReference type="ARBA" id="ARBA00022603"/>
    </source>
</evidence>
<evidence type="ECO:0000256" key="5">
    <source>
        <dbReference type="ARBA" id="ARBA00022691"/>
    </source>
</evidence>
<feature type="binding site" evidence="6">
    <location>
        <begin position="127"/>
        <end position="128"/>
    </location>
    <ligand>
        <name>S-adenosyl-L-methionine</name>
        <dbReference type="ChEBI" id="CHEBI:59789"/>
    </ligand>
</feature>
<reference evidence="7" key="1">
    <citation type="journal article" date="2020" name="mSystems">
        <title>Genome- and Community-Level Interaction Insights into Carbon Utilization and Element Cycling Functions of Hydrothermarchaeota in Hydrothermal Sediment.</title>
        <authorList>
            <person name="Zhou Z."/>
            <person name="Liu Y."/>
            <person name="Xu W."/>
            <person name="Pan J."/>
            <person name="Luo Z.H."/>
            <person name="Li M."/>
        </authorList>
    </citation>
    <scope>NUCLEOTIDE SEQUENCE [LARGE SCALE GENOMIC DNA]</scope>
    <source>
        <strain evidence="7">HyVt-538</strain>
    </source>
</reference>
<keyword evidence="3 6" id="KW-0808">Transferase</keyword>
<dbReference type="GO" id="GO:0009060">
    <property type="term" value="P:aerobic respiration"/>
    <property type="evidence" value="ECO:0007669"/>
    <property type="project" value="UniProtKB-UniRule"/>
</dbReference>
<comment type="pathway">
    <text evidence="6">Cofactor biosynthesis; ubiquinone biosynthesis.</text>
</comment>
<comment type="catalytic activity">
    <reaction evidence="6">
        <text>a 2-demethylmenaquinol + S-adenosyl-L-methionine = a menaquinol + S-adenosyl-L-homocysteine + H(+)</text>
        <dbReference type="Rhea" id="RHEA:42640"/>
        <dbReference type="Rhea" id="RHEA-COMP:9539"/>
        <dbReference type="Rhea" id="RHEA-COMP:9563"/>
        <dbReference type="ChEBI" id="CHEBI:15378"/>
        <dbReference type="ChEBI" id="CHEBI:18151"/>
        <dbReference type="ChEBI" id="CHEBI:55437"/>
        <dbReference type="ChEBI" id="CHEBI:57856"/>
        <dbReference type="ChEBI" id="CHEBI:59789"/>
        <dbReference type="EC" id="2.1.1.163"/>
    </reaction>
</comment>
<dbReference type="InterPro" id="IPR023576">
    <property type="entry name" value="UbiE/COQ5_MeTrFase_CS"/>
</dbReference>
<feature type="binding site" evidence="6">
    <location>
        <position position="72"/>
    </location>
    <ligand>
        <name>S-adenosyl-L-methionine</name>
        <dbReference type="ChEBI" id="CHEBI:59789"/>
    </ligand>
</feature>
<sequence length="255" mass="28507">MSTDKTIDFGFEDVPVAEKQARVRGVFDSVASSYDLMNDAMSFGVHRLWKDMTMTRVNPQPGELLIDVAGGTGDLARRFIKKAERVRTRRGGAPARAIICDINAEMLLAGIDEKKDAGMDIGRVCGNAEMLPFPDNTADAITIAYGIRNVTDRLGALKDMRRVLKPGGRFFCLEFSTPPTEWLRKIYDMYSFGLIPPMGELLAGDRDSYQYLVESIRKFPKQNAFADMLREAGFVRVGYENYTGGVTALHWGWKV</sequence>
<comment type="caution">
    <text evidence="6">Lacks conserved residue(s) required for the propagation of feature annotation.</text>
</comment>
<dbReference type="HAMAP" id="MF_01813">
    <property type="entry name" value="MenG_UbiE_methyltr"/>
    <property type="match status" value="1"/>
</dbReference>
<dbReference type="GO" id="GO:0008425">
    <property type="term" value="F:2-methoxy-6-polyprenyl-1,4-benzoquinol methyltransferase activity"/>
    <property type="evidence" value="ECO:0007669"/>
    <property type="project" value="UniProtKB-UniRule"/>
</dbReference>
<dbReference type="Gene3D" id="3.40.50.150">
    <property type="entry name" value="Vaccinia Virus protein VP39"/>
    <property type="match status" value="1"/>
</dbReference>
<accession>A0A7V5NX32</accession>
<comment type="pathway">
    <text evidence="6">Quinol/quinone metabolism; menaquinone biosynthesis; menaquinol from 1,4-dihydroxy-2-naphthoate: step 2/2.</text>
</comment>
<dbReference type="GO" id="GO:0043770">
    <property type="term" value="F:demethylmenaquinone methyltransferase activity"/>
    <property type="evidence" value="ECO:0007669"/>
    <property type="project" value="UniProtKB-UniRule"/>
</dbReference>
<dbReference type="NCBIfam" id="TIGR01934">
    <property type="entry name" value="MenG_MenH_UbiE"/>
    <property type="match status" value="1"/>
</dbReference>
<keyword evidence="4 6" id="KW-0831">Ubiquinone biosynthesis</keyword>
<dbReference type="EMBL" id="DROP01000170">
    <property type="protein sequence ID" value="HHI88807.1"/>
    <property type="molecule type" value="Genomic_DNA"/>
</dbReference>
<dbReference type="PANTHER" id="PTHR43591">
    <property type="entry name" value="METHYLTRANSFERASE"/>
    <property type="match status" value="1"/>
</dbReference>
<dbReference type="Pfam" id="PF01209">
    <property type="entry name" value="Ubie_methyltran"/>
    <property type="match status" value="1"/>
</dbReference>
<feature type="binding site" evidence="6">
    <location>
        <position position="101"/>
    </location>
    <ligand>
        <name>S-adenosyl-L-methionine</name>
        <dbReference type="ChEBI" id="CHEBI:59789"/>
    </ligand>
</feature>
<dbReference type="SUPFAM" id="SSF53335">
    <property type="entry name" value="S-adenosyl-L-methionine-dependent methyltransferases"/>
    <property type="match status" value="1"/>
</dbReference>